<reference evidence="1 2" key="1">
    <citation type="submission" date="2014-12" db="EMBL/GenBank/DDBJ databases">
        <title>Denitrispirillum autotrophicum gen. nov., sp. nov., Denitrifying, Facultatively Autotrophic Bacteria Isolated from Rice Paddy Soil.</title>
        <authorList>
            <person name="Ishii S."/>
            <person name="Ashida N."/>
            <person name="Ohno H."/>
            <person name="Otsuka S."/>
            <person name="Yokota A."/>
            <person name="Senoo K."/>
        </authorList>
    </citation>
    <scope>NUCLEOTIDE SEQUENCE [LARGE SCALE GENOMIC DNA]</scope>
    <source>
        <strain evidence="1 2">TSA66</strain>
    </source>
</reference>
<evidence type="ECO:0000313" key="2">
    <source>
        <dbReference type="Proteomes" id="UP000031572"/>
    </source>
</evidence>
<evidence type="ECO:0000313" key="1">
    <source>
        <dbReference type="EMBL" id="KIF82841.1"/>
    </source>
</evidence>
<dbReference type="EMBL" id="JWJG01000028">
    <property type="protein sequence ID" value="KIF82841.1"/>
    <property type="molecule type" value="Genomic_DNA"/>
</dbReference>
<keyword evidence="2" id="KW-1185">Reference proteome</keyword>
<proteinExistence type="predicted"/>
<gene>
    <name evidence="1" type="ORF">TSA66_21670</name>
</gene>
<dbReference type="AlphaFoldDB" id="A0A0C2BXU5"/>
<name>A0A0C2BXU5_9BURK</name>
<sequence length="71" mass="8236">MQINEKNLTLAFLPGVWSTDDYIRQWARQQGMAGECIVPLQSLHDEWQAKINFDQDGHPIERIAVFAQPRI</sequence>
<dbReference type="OrthoDB" id="9168102at2"/>
<dbReference type="RefSeq" id="WP_040041475.1">
    <property type="nucleotide sequence ID" value="NZ_JWJG01000028.1"/>
</dbReference>
<comment type="caution">
    <text evidence="1">The sequence shown here is derived from an EMBL/GenBank/DDBJ whole genome shotgun (WGS) entry which is preliminary data.</text>
</comment>
<protein>
    <submittedName>
        <fullName evidence="1">Uncharacterized protein</fullName>
    </submittedName>
</protein>
<accession>A0A0C2BXU5</accession>
<organism evidence="1 2">
    <name type="scientific">Noviherbaspirillum autotrophicum</name>
    <dbReference type="NCBI Taxonomy" id="709839"/>
    <lineage>
        <taxon>Bacteria</taxon>
        <taxon>Pseudomonadati</taxon>
        <taxon>Pseudomonadota</taxon>
        <taxon>Betaproteobacteria</taxon>
        <taxon>Burkholderiales</taxon>
        <taxon>Oxalobacteraceae</taxon>
        <taxon>Noviherbaspirillum</taxon>
    </lineage>
</organism>
<dbReference type="Proteomes" id="UP000031572">
    <property type="component" value="Unassembled WGS sequence"/>
</dbReference>